<organism evidence="2 3">
    <name type="scientific">Funneliformis geosporum</name>
    <dbReference type="NCBI Taxonomy" id="1117311"/>
    <lineage>
        <taxon>Eukaryota</taxon>
        <taxon>Fungi</taxon>
        <taxon>Fungi incertae sedis</taxon>
        <taxon>Mucoromycota</taxon>
        <taxon>Glomeromycotina</taxon>
        <taxon>Glomeromycetes</taxon>
        <taxon>Glomerales</taxon>
        <taxon>Glomeraceae</taxon>
        <taxon>Funneliformis</taxon>
    </lineage>
</organism>
<dbReference type="Proteomes" id="UP001153678">
    <property type="component" value="Unassembled WGS sequence"/>
</dbReference>
<proteinExistence type="predicted"/>
<feature type="region of interest" description="Disordered" evidence="1">
    <location>
        <begin position="1"/>
        <end position="24"/>
    </location>
</feature>
<dbReference type="AlphaFoldDB" id="A0A9W4SRP6"/>
<protein>
    <submittedName>
        <fullName evidence="2">19408_t:CDS:1</fullName>
    </submittedName>
</protein>
<reference evidence="2" key="1">
    <citation type="submission" date="2022-08" db="EMBL/GenBank/DDBJ databases">
        <authorList>
            <person name="Kallberg Y."/>
            <person name="Tangrot J."/>
            <person name="Rosling A."/>
        </authorList>
    </citation>
    <scope>NUCLEOTIDE SEQUENCE</scope>
    <source>
        <strain evidence="2">Wild A</strain>
    </source>
</reference>
<comment type="caution">
    <text evidence="2">The sequence shown here is derived from an EMBL/GenBank/DDBJ whole genome shotgun (WGS) entry which is preliminary data.</text>
</comment>
<dbReference type="EMBL" id="CAMKVN010001546">
    <property type="protein sequence ID" value="CAI2176718.1"/>
    <property type="molecule type" value="Genomic_DNA"/>
</dbReference>
<accession>A0A9W4SRP6</accession>
<evidence type="ECO:0000313" key="3">
    <source>
        <dbReference type="Proteomes" id="UP001153678"/>
    </source>
</evidence>
<evidence type="ECO:0000256" key="1">
    <source>
        <dbReference type="SAM" id="MobiDB-lite"/>
    </source>
</evidence>
<name>A0A9W4SRP6_9GLOM</name>
<gene>
    <name evidence="2" type="ORF">FWILDA_LOCUS7723</name>
</gene>
<evidence type="ECO:0000313" key="2">
    <source>
        <dbReference type="EMBL" id="CAI2176718.1"/>
    </source>
</evidence>
<keyword evidence="3" id="KW-1185">Reference proteome</keyword>
<sequence>MKSNQNSDMSKEDQEEENSTDKIDKFFMDKENNKKIYNNITSNNIEDKFASYVKTILKTQKYLK</sequence>